<dbReference type="SUPFAM" id="SSF52047">
    <property type="entry name" value="RNI-like"/>
    <property type="match status" value="1"/>
</dbReference>
<dbReference type="AlphaFoldDB" id="A0A8S2D8D2"/>
<evidence type="ECO:0000313" key="1">
    <source>
        <dbReference type="EMBL" id="CAF0867838.1"/>
    </source>
</evidence>
<evidence type="ECO:0000313" key="3">
    <source>
        <dbReference type="Proteomes" id="UP000677228"/>
    </source>
</evidence>
<protein>
    <submittedName>
        <fullName evidence="1">Uncharacterized protein</fullName>
    </submittedName>
</protein>
<gene>
    <name evidence="1" type="ORF">OVA965_LOCUS7971</name>
    <name evidence="2" type="ORF">TMI583_LOCUS7967</name>
</gene>
<organism evidence="1 3">
    <name type="scientific">Didymodactylos carnosus</name>
    <dbReference type="NCBI Taxonomy" id="1234261"/>
    <lineage>
        <taxon>Eukaryota</taxon>
        <taxon>Metazoa</taxon>
        <taxon>Spiralia</taxon>
        <taxon>Gnathifera</taxon>
        <taxon>Rotifera</taxon>
        <taxon>Eurotatoria</taxon>
        <taxon>Bdelloidea</taxon>
        <taxon>Philodinida</taxon>
        <taxon>Philodinidae</taxon>
        <taxon>Didymodactylos</taxon>
    </lineage>
</organism>
<proteinExistence type="predicted"/>
<accession>A0A8S2D8D2</accession>
<name>A0A8S2D8D2_9BILA</name>
<comment type="caution">
    <text evidence="1">The sequence shown here is derived from an EMBL/GenBank/DDBJ whole genome shotgun (WGS) entry which is preliminary data.</text>
</comment>
<sequence>MSKSLVTTIRRTNRELIDNYSLVRHISLQHSISVTELNQIACMFPNINILTFSKFKTSPKTGVLNCAHLRHMTHLRIIPLNINQIDASFVENCIQLCPVLTSLTVVYKDALDSCKGPLTFISDNVRLPNIVKFNLELGNIDENAFDANTIEHLSTVFPCLHYLYISSVKNKDDGMVFERTIDPLLRYNKQLVYLKLKFYRDVVFNVGDVKIVDDRTKQEEDEEEEKYAKQFLSNSINKTTLNTYDPNNYKVWYKQDVLSIWL</sequence>
<dbReference type="EMBL" id="CAJOBA010002617">
    <property type="protein sequence ID" value="CAF3652648.1"/>
    <property type="molecule type" value="Genomic_DNA"/>
</dbReference>
<dbReference type="InterPro" id="IPR032675">
    <property type="entry name" value="LRR_dom_sf"/>
</dbReference>
<reference evidence="1" key="1">
    <citation type="submission" date="2021-02" db="EMBL/GenBank/DDBJ databases">
        <authorList>
            <person name="Nowell W R."/>
        </authorList>
    </citation>
    <scope>NUCLEOTIDE SEQUENCE</scope>
</reference>
<evidence type="ECO:0000313" key="2">
    <source>
        <dbReference type="EMBL" id="CAF3652648.1"/>
    </source>
</evidence>
<dbReference type="Gene3D" id="3.80.10.10">
    <property type="entry name" value="Ribonuclease Inhibitor"/>
    <property type="match status" value="1"/>
</dbReference>
<dbReference type="Proteomes" id="UP000677228">
    <property type="component" value="Unassembled WGS sequence"/>
</dbReference>
<dbReference type="Proteomes" id="UP000682733">
    <property type="component" value="Unassembled WGS sequence"/>
</dbReference>
<dbReference type="EMBL" id="CAJNOK010002616">
    <property type="protein sequence ID" value="CAF0867838.1"/>
    <property type="molecule type" value="Genomic_DNA"/>
</dbReference>